<proteinExistence type="predicted"/>
<organism evidence="3 4">
    <name type="scientific">Salisediminibacterium beveridgei</name>
    <dbReference type="NCBI Taxonomy" id="632773"/>
    <lineage>
        <taxon>Bacteria</taxon>
        <taxon>Bacillati</taxon>
        <taxon>Bacillota</taxon>
        <taxon>Bacilli</taxon>
        <taxon>Bacillales</taxon>
        <taxon>Bacillaceae</taxon>
        <taxon>Salisediminibacterium</taxon>
    </lineage>
</organism>
<sequence>MIYDFLMKVRELITLMPLYLSGAVLLASFFPVMLTYAGEESIYTPFVSVLLVIIAMALWDQTENTPLSFACIGFLLVFLPLSRMVNADTAVLAGAIVSLFVYIMAEKNNWEVESAVTALVTLMMMGLFTERLPGDEYHDTFFDFFAFSTYETLSLAMVSSYFYLPVLSGMIMQLMITRMDRLLPVSRDDENQGKTPKSEFNSHESKQFDHSPAAVYKFKEYDNKRNKHQKQTDADEKNQFRTPESKPEESPDDHDDSFF</sequence>
<feature type="transmembrane region" description="Helical" evidence="2">
    <location>
        <begin position="152"/>
        <end position="172"/>
    </location>
</feature>
<feature type="transmembrane region" description="Helical" evidence="2">
    <location>
        <begin position="42"/>
        <end position="59"/>
    </location>
</feature>
<dbReference type="EMBL" id="CP012502">
    <property type="protein sequence ID" value="AOM81711.1"/>
    <property type="molecule type" value="Genomic_DNA"/>
</dbReference>
<feature type="region of interest" description="Disordered" evidence="1">
    <location>
        <begin position="187"/>
        <end position="259"/>
    </location>
</feature>
<dbReference type="Proteomes" id="UP000094463">
    <property type="component" value="Chromosome"/>
</dbReference>
<evidence type="ECO:0000256" key="2">
    <source>
        <dbReference type="SAM" id="Phobius"/>
    </source>
</evidence>
<keyword evidence="4" id="KW-1185">Reference proteome</keyword>
<evidence type="ECO:0000313" key="3">
    <source>
        <dbReference type="EMBL" id="AOM81711.1"/>
    </source>
</evidence>
<name>A0A1D7QRU4_9BACI</name>
<evidence type="ECO:0000256" key="1">
    <source>
        <dbReference type="SAM" id="MobiDB-lite"/>
    </source>
</evidence>
<feature type="transmembrane region" description="Helical" evidence="2">
    <location>
        <begin position="112"/>
        <end position="132"/>
    </location>
</feature>
<dbReference type="RefSeq" id="WP_069363857.1">
    <property type="nucleotide sequence ID" value="NZ_CP012502.1"/>
</dbReference>
<keyword evidence="2" id="KW-0812">Transmembrane</keyword>
<dbReference type="STRING" id="632773.BBEV_0317"/>
<protein>
    <submittedName>
        <fullName evidence="3">Uncharacterized protein</fullName>
    </submittedName>
</protein>
<gene>
    <name evidence="3" type="ORF">BBEV_0317</name>
</gene>
<keyword evidence="2" id="KW-0472">Membrane</keyword>
<dbReference type="KEGG" id="bbev:BBEV_0317"/>
<dbReference type="AlphaFoldDB" id="A0A1D7QRU4"/>
<feature type="compositionally biased region" description="Basic and acidic residues" evidence="1">
    <location>
        <begin position="217"/>
        <end position="249"/>
    </location>
</feature>
<feature type="compositionally biased region" description="Basic and acidic residues" evidence="1">
    <location>
        <begin position="187"/>
        <end position="209"/>
    </location>
</feature>
<feature type="compositionally biased region" description="Acidic residues" evidence="1">
    <location>
        <begin position="250"/>
        <end position="259"/>
    </location>
</feature>
<reference evidence="3 4" key="1">
    <citation type="submission" date="2015-08" db="EMBL/GenBank/DDBJ databases">
        <title>The complete genome sequence of Bacillus beveridgei MLTeJB.</title>
        <authorList>
            <person name="Hanson T.E."/>
            <person name="Mesa C."/>
            <person name="Basesman S.M."/>
            <person name="Oremland R.S."/>
        </authorList>
    </citation>
    <scope>NUCLEOTIDE SEQUENCE [LARGE SCALE GENOMIC DNA]</scope>
    <source>
        <strain evidence="3 4">MLTeJB</strain>
    </source>
</reference>
<accession>A0A1D7QRU4</accession>
<evidence type="ECO:0000313" key="4">
    <source>
        <dbReference type="Proteomes" id="UP000094463"/>
    </source>
</evidence>
<feature type="transmembrane region" description="Helical" evidence="2">
    <location>
        <begin position="12"/>
        <end position="36"/>
    </location>
</feature>
<feature type="transmembrane region" description="Helical" evidence="2">
    <location>
        <begin position="89"/>
        <end position="105"/>
    </location>
</feature>
<keyword evidence="2" id="KW-1133">Transmembrane helix</keyword>